<evidence type="ECO:0000313" key="1">
    <source>
        <dbReference type="EMBL" id="SEQ26296.1"/>
    </source>
</evidence>
<organism evidence="1 2">
    <name type="scientific">Lentzea flaviverrucosa</name>
    <dbReference type="NCBI Taxonomy" id="200379"/>
    <lineage>
        <taxon>Bacteria</taxon>
        <taxon>Bacillati</taxon>
        <taxon>Actinomycetota</taxon>
        <taxon>Actinomycetes</taxon>
        <taxon>Pseudonocardiales</taxon>
        <taxon>Pseudonocardiaceae</taxon>
        <taxon>Lentzea</taxon>
    </lineage>
</organism>
<dbReference type="EMBL" id="FOFT01000002">
    <property type="protein sequence ID" value="SEQ26296.1"/>
    <property type="molecule type" value="Genomic_DNA"/>
</dbReference>
<accession>A0A1H9EKL1</accession>
<proteinExistence type="predicted"/>
<dbReference type="AlphaFoldDB" id="A0A1H9EKL1"/>
<evidence type="ECO:0000313" key="2">
    <source>
        <dbReference type="Proteomes" id="UP000199028"/>
    </source>
</evidence>
<dbReference type="Proteomes" id="UP000199028">
    <property type="component" value="Unassembled WGS sequence"/>
</dbReference>
<reference evidence="2" key="1">
    <citation type="submission" date="2016-10" db="EMBL/GenBank/DDBJ databases">
        <authorList>
            <person name="Varghese N."/>
            <person name="Submissions S."/>
        </authorList>
    </citation>
    <scope>NUCLEOTIDE SEQUENCE [LARGE SCALE GENOMIC DNA]</scope>
    <source>
        <strain evidence="2">CGMCC 4.578</strain>
    </source>
</reference>
<keyword evidence="2" id="KW-1185">Reference proteome</keyword>
<gene>
    <name evidence="1" type="ORF">SAMN05216195_10210</name>
</gene>
<protein>
    <submittedName>
        <fullName evidence="1">Uncharacterized protein</fullName>
    </submittedName>
</protein>
<name>A0A1H9EKL1_9PSEU</name>
<sequence>MHSIITRTDVYGFDELNEQAQQRAVDVIRQKLSSDWWDDGDSQDVTDEMTYELAILLGNPDASEHGAADFQGIEGVVVGWWSLDRSQDLAVGGRLDRTNAPRLPWSDGISHVQLTCRFQATIVDVHVEDDCCTCEPRPPVRRAPRWTTRHVTRLRAALLRQPHLLVVVTRPARCEPLCPARIADSVTEKQCTAMEQAVRNALGDAWQAGKRQEEFKSSESYARECIAGSSFEFTKDGDLY</sequence>